<proteinExistence type="predicted"/>
<dbReference type="GeneID" id="37136893"/>
<sequence>MSHPTRPLGHDLRFPMPSPPKPHHCGSIPPLETSKPENPKTWIDFGVQDTVARVFPFLGRRE</sequence>
<gene>
    <name evidence="2" type="ORF">BO82DRAFT_350434</name>
</gene>
<name>A0A319CTR5_9EURO</name>
<evidence type="ECO:0000256" key="1">
    <source>
        <dbReference type="SAM" id="MobiDB-lite"/>
    </source>
</evidence>
<accession>A0A319CTR5</accession>
<protein>
    <submittedName>
        <fullName evidence="2">Uncharacterized protein</fullName>
    </submittedName>
</protein>
<evidence type="ECO:0000313" key="3">
    <source>
        <dbReference type="Proteomes" id="UP000248340"/>
    </source>
</evidence>
<dbReference type="RefSeq" id="XP_025496337.1">
    <property type="nucleotide sequence ID" value="XM_025634152.1"/>
</dbReference>
<dbReference type="AlphaFoldDB" id="A0A319CTR5"/>
<dbReference type="VEuPathDB" id="FungiDB:BO82DRAFT_350434"/>
<feature type="region of interest" description="Disordered" evidence="1">
    <location>
        <begin position="1"/>
        <end position="42"/>
    </location>
</feature>
<keyword evidence="3" id="KW-1185">Reference proteome</keyword>
<dbReference type="Proteomes" id="UP000248340">
    <property type="component" value="Unassembled WGS sequence"/>
</dbReference>
<organism evidence="2 3">
    <name type="scientific">Aspergillus uvarum CBS 121591</name>
    <dbReference type="NCBI Taxonomy" id="1448315"/>
    <lineage>
        <taxon>Eukaryota</taxon>
        <taxon>Fungi</taxon>
        <taxon>Dikarya</taxon>
        <taxon>Ascomycota</taxon>
        <taxon>Pezizomycotina</taxon>
        <taxon>Eurotiomycetes</taxon>
        <taxon>Eurotiomycetidae</taxon>
        <taxon>Eurotiales</taxon>
        <taxon>Aspergillaceae</taxon>
        <taxon>Aspergillus</taxon>
        <taxon>Aspergillus subgen. Circumdati</taxon>
    </lineage>
</organism>
<evidence type="ECO:0000313" key="2">
    <source>
        <dbReference type="EMBL" id="PYH86137.1"/>
    </source>
</evidence>
<dbReference type="EMBL" id="KZ821677">
    <property type="protein sequence ID" value="PYH86137.1"/>
    <property type="molecule type" value="Genomic_DNA"/>
</dbReference>
<reference evidence="2 3" key="1">
    <citation type="submission" date="2016-12" db="EMBL/GenBank/DDBJ databases">
        <title>The genomes of Aspergillus section Nigri reveals drivers in fungal speciation.</title>
        <authorList>
            <consortium name="DOE Joint Genome Institute"/>
            <person name="Vesth T.C."/>
            <person name="Nybo J."/>
            <person name="Theobald S."/>
            <person name="Brandl J."/>
            <person name="Frisvad J.C."/>
            <person name="Nielsen K.F."/>
            <person name="Lyhne E.K."/>
            <person name="Kogle M.E."/>
            <person name="Kuo A."/>
            <person name="Riley R."/>
            <person name="Clum A."/>
            <person name="Nolan M."/>
            <person name="Lipzen A."/>
            <person name="Salamov A."/>
            <person name="Henrissat B."/>
            <person name="Wiebenga A."/>
            <person name="De Vries R.P."/>
            <person name="Grigoriev I.V."/>
            <person name="Mortensen U.H."/>
            <person name="Andersen M.R."/>
            <person name="Baker S.E."/>
        </authorList>
    </citation>
    <scope>NUCLEOTIDE SEQUENCE [LARGE SCALE GENOMIC DNA]</scope>
    <source>
        <strain evidence="2 3">CBS 121591</strain>
    </source>
</reference>